<reference evidence="2" key="1">
    <citation type="submission" date="2014-09" db="EMBL/GenBank/DDBJ databases">
        <authorList>
            <person name="Magalhaes I.L.F."/>
            <person name="Oliveira U."/>
            <person name="Santos F.R."/>
            <person name="Vidigal T.H.D.A."/>
            <person name="Brescovit A.D."/>
            <person name="Santos A.J."/>
        </authorList>
    </citation>
    <scope>NUCLEOTIDE SEQUENCE</scope>
    <source>
        <tissue evidence="2">Shoot tissue taken approximately 20 cm above the soil surface</tissue>
    </source>
</reference>
<feature type="chain" id="PRO_5002064898" evidence="1">
    <location>
        <begin position="31"/>
        <end position="54"/>
    </location>
</feature>
<accession>A0A0A9G324</accession>
<reference evidence="2" key="2">
    <citation type="journal article" date="2015" name="Data Brief">
        <title>Shoot transcriptome of the giant reed, Arundo donax.</title>
        <authorList>
            <person name="Barrero R.A."/>
            <person name="Guerrero F.D."/>
            <person name="Moolhuijzen P."/>
            <person name="Goolsby J.A."/>
            <person name="Tidwell J."/>
            <person name="Bellgard S.E."/>
            <person name="Bellgard M.I."/>
        </authorList>
    </citation>
    <scope>NUCLEOTIDE SEQUENCE</scope>
    <source>
        <tissue evidence="2">Shoot tissue taken approximately 20 cm above the soil surface</tissue>
    </source>
</reference>
<sequence length="54" mass="6101">MVKIFNAMAFFLCGPCSIFLKMTCIRYVNGVINAGWKIQQIIICCMLETESGHL</sequence>
<keyword evidence="1" id="KW-0732">Signal</keyword>
<proteinExistence type="predicted"/>
<name>A0A0A9G324_ARUDO</name>
<evidence type="ECO:0000313" key="2">
    <source>
        <dbReference type="EMBL" id="JAE17879.1"/>
    </source>
</evidence>
<dbReference type="EMBL" id="GBRH01180017">
    <property type="protein sequence ID" value="JAE17879.1"/>
    <property type="molecule type" value="Transcribed_RNA"/>
</dbReference>
<protein>
    <submittedName>
        <fullName evidence="2">RSY3</fullName>
    </submittedName>
</protein>
<evidence type="ECO:0000256" key="1">
    <source>
        <dbReference type="SAM" id="SignalP"/>
    </source>
</evidence>
<dbReference type="AlphaFoldDB" id="A0A0A9G324"/>
<organism evidence="2">
    <name type="scientific">Arundo donax</name>
    <name type="common">Giant reed</name>
    <name type="synonym">Donax arundinaceus</name>
    <dbReference type="NCBI Taxonomy" id="35708"/>
    <lineage>
        <taxon>Eukaryota</taxon>
        <taxon>Viridiplantae</taxon>
        <taxon>Streptophyta</taxon>
        <taxon>Embryophyta</taxon>
        <taxon>Tracheophyta</taxon>
        <taxon>Spermatophyta</taxon>
        <taxon>Magnoliopsida</taxon>
        <taxon>Liliopsida</taxon>
        <taxon>Poales</taxon>
        <taxon>Poaceae</taxon>
        <taxon>PACMAD clade</taxon>
        <taxon>Arundinoideae</taxon>
        <taxon>Arundineae</taxon>
        <taxon>Arundo</taxon>
    </lineage>
</organism>
<feature type="signal peptide" evidence="1">
    <location>
        <begin position="1"/>
        <end position="30"/>
    </location>
</feature>